<feature type="domain" description="VWFA" evidence="3">
    <location>
        <begin position="223"/>
        <end position="424"/>
    </location>
</feature>
<dbReference type="InterPro" id="IPR051173">
    <property type="entry name" value="Ca_channel_alpha-2/delta"/>
</dbReference>
<evidence type="ECO:0000313" key="5">
    <source>
        <dbReference type="Proteomes" id="UP001497522"/>
    </source>
</evidence>
<dbReference type="CDD" id="cd18773">
    <property type="entry name" value="PDC1_HK_sensor"/>
    <property type="match status" value="1"/>
</dbReference>
<reference evidence="4 5" key="1">
    <citation type="submission" date="2024-03" db="EMBL/GenBank/DDBJ databases">
        <authorList>
            <consortium name="ELIXIR-Norway"/>
            <consortium name="Elixir Norway"/>
        </authorList>
    </citation>
    <scope>NUCLEOTIDE SEQUENCE [LARGE SCALE GENOMIC DNA]</scope>
</reference>
<feature type="transmembrane region" description="Helical" evidence="2">
    <location>
        <begin position="30"/>
        <end position="53"/>
    </location>
</feature>
<dbReference type="PANTHER" id="PTHR10166">
    <property type="entry name" value="VOLTAGE-DEPENDENT CALCIUM CHANNEL SUBUNIT ALPHA-2/DELTA-RELATED"/>
    <property type="match status" value="1"/>
</dbReference>
<dbReference type="Gene3D" id="3.30.450.20">
    <property type="entry name" value="PAS domain"/>
    <property type="match status" value="1"/>
</dbReference>
<accession>A0ABP1A828</accession>
<dbReference type="InterPro" id="IPR036465">
    <property type="entry name" value="vWFA_dom_sf"/>
</dbReference>
<dbReference type="InterPro" id="IPR002035">
    <property type="entry name" value="VWF_A"/>
</dbReference>
<sequence length="642" mass="69110">MELCSLRTHYDRVGGRTHHGPGPGARAVNYLLFVCLVLVAAAAAGLVTMELVAGDEGSDFLDTKETQVKSVAIQAQANQANSCELISTCNSTQNCTRCACAPLLDESPQCITVPNNPLCTGPDLNSSCRTMKADYNQSYVTLPPITNYIDVQSEITNAVCTQKPLDETFATMSNASTFTLVYFGSVDGTWRAYPGREVSPHDCVTYDPRTRPWYLTGISVAKYVIVLIDVSPTMDDQLTPFLLSYSYLQASQNISMALLGTLLQADYVNILTFDNAQASPLNTNAVYLSDNTSSELQGLTDKLTNIRASNQTGPSNLTLAIGAALTYFPTNTPKYLKIIIVLTDGQFATTGNPNQTLPVNEISSNKAKVFVYKMLQTITADDDPYLERGSNLPSQICEVDGTFEVISQNLDNPLFAIKSFYSFLANTHIVAVNQKPYWSNVYPSFFEGSPCITVTYPAFDSNGELLGVAGIDVFTVELGTLTQSVEEALHQRVVGNYVPLNNSIPLQFNCSLETSKSNASAKSCPSVTQDGGGNGGCCPQTDFTSTTSERACCGDCITMNKSTSNTGQLVSNTGQLVGKIVGSVVGGLLVLLIIGVSISYCHGWFCFSLSHDQPEFSAETNEMPSPSPLLDHPSGECLDPVT</sequence>
<evidence type="ECO:0000256" key="2">
    <source>
        <dbReference type="SAM" id="Phobius"/>
    </source>
</evidence>
<dbReference type="PROSITE" id="PS50234">
    <property type="entry name" value="VWFA"/>
    <property type="match status" value="1"/>
</dbReference>
<protein>
    <recommendedName>
        <fullName evidence="3">VWFA domain-containing protein</fullName>
    </recommendedName>
</protein>
<dbReference type="SUPFAM" id="SSF53300">
    <property type="entry name" value="vWA-like"/>
    <property type="match status" value="1"/>
</dbReference>
<dbReference type="Gene3D" id="3.40.50.410">
    <property type="entry name" value="von Willebrand factor, type A domain"/>
    <property type="match status" value="1"/>
</dbReference>
<gene>
    <name evidence="4" type="ORF">CSSPJE1EN2_LOCUS1697</name>
</gene>
<proteinExistence type="predicted"/>
<evidence type="ECO:0000259" key="3">
    <source>
        <dbReference type="PROSITE" id="PS50234"/>
    </source>
</evidence>
<evidence type="ECO:0000256" key="1">
    <source>
        <dbReference type="SAM" id="MobiDB-lite"/>
    </source>
</evidence>
<name>A0ABP1A828_9BRYO</name>
<dbReference type="EMBL" id="OZ023702">
    <property type="protein sequence ID" value="CAK9858702.1"/>
    <property type="molecule type" value="Genomic_DNA"/>
</dbReference>
<organism evidence="4 5">
    <name type="scientific">Sphagnum jensenii</name>
    <dbReference type="NCBI Taxonomy" id="128206"/>
    <lineage>
        <taxon>Eukaryota</taxon>
        <taxon>Viridiplantae</taxon>
        <taxon>Streptophyta</taxon>
        <taxon>Embryophyta</taxon>
        <taxon>Bryophyta</taxon>
        <taxon>Sphagnophytina</taxon>
        <taxon>Sphagnopsida</taxon>
        <taxon>Sphagnales</taxon>
        <taxon>Sphagnaceae</taxon>
        <taxon>Sphagnum</taxon>
    </lineage>
</organism>
<keyword evidence="2" id="KW-0812">Transmembrane</keyword>
<feature type="region of interest" description="Disordered" evidence="1">
    <location>
        <begin position="617"/>
        <end position="642"/>
    </location>
</feature>
<dbReference type="Pfam" id="PF13519">
    <property type="entry name" value="VWA_2"/>
    <property type="match status" value="1"/>
</dbReference>
<keyword evidence="2" id="KW-0472">Membrane</keyword>
<evidence type="ECO:0000313" key="4">
    <source>
        <dbReference type="EMBL" id="CAK9858702.1"/>
    </source>
</evidence>
<dbReference type="PANTHER" id="PTHR10166:SF37">
    <property type="entry name" value="STOLID, ISOFORM H"/>
    <property type="match status" value="1"/>
</dbReference>
<keyword evidence="5" id="KW-1185">Reference proteome</keyword>
<dbReference type="Proteomes" id="UP001497522">
    <property type="component" value="Chromosome 1"/>
</dbReference>
<keyword evidence="2" id="KW-1133">Transmembrane helix</keyword>